<dbReference type="OrthoDB" id="10039049at2759"/>
<feature type="transmembrane region" description="Helical" evidence="14">
    <location>
        <begin position="469"/>
        <end position="494"/>
    </location>
</feature>
<protein>
    <recommendedName>
        <fullName evidence="11">O-acyltransferase</fullName>
    </recommendedName>
</protein>
<accession>A0A179FXY6</accession>
<evidence type="ECO:0000256" key="2">
    <source>
        <dbReference type="ARBA" id="ARBA00005189"/>
    </source>
</evidence>
<keyword evidence="4 11" id="KW-0808">Transferase</keyword>
<comment type="function">
    <text evidence="10">Sterol O-acyltransferase that catalyzes the formation of stery esters.</text>
</comment>
<dbReference type="RefSeq" id="XP_018146587.1">
    <property type="nucleotide sequence ID" value="XM_018282208.1"/>
</dbReference>
<dbReference type="PIRSF" id="PIRSF000439">
    <property type="entry name" value="Oat_ACAT_DAG_ARE"/>
    <property type="match status" value="1"/>
</dbReference>
<keyword evidence="5 14" id="KW-0812">Transmembrane</keyword>
<evidence type="ECO:0000256" key="1">
    <source>
        <dbReference type="ARBA" id="ARBA00004477"/>
    </source>
</evidence>
<dbReference type="GeneID" id="28846202"/>
<feature type="compositionally biased region" description="Polar residues" evidence="13">
    <location>
        <begin position="1"/>
        <end position="10"/>
    </location>
</feature>
<sequence>MSTATATSVDAANGAATNGNASKRRNGKAAPDLVEAEPKDATTIEKLRSSTQKKYRHVAAVHSKSRPSCLSHDSDATPSFIGFRNLMVIVLVVGNVRLMIENLKKYGVLICLRCHSYKNEDVLIGGLLYFLIPCHLLVAYLIELAAAKQARGSRKRLKPGSSGPSEQDKKQFHSTWVLVAWAHAINMTLAFSITTFVVYFYVHHPLVGTLTEMHAVIVSLKTASYAFTNRDLRHAYLHPVKGELIPELYLQCPYPNNITFGNLVYFWWAPTLVYQPVYPRTDKIRWVFVFKRLGEVCCLSAFIWFASFQYAAPVLQNSLDKIASLDFIMILERLLKLSTISLVIWLAGFFALFQSFLNALAEVLRFGDRSFYDDWWNSESLGAYWRTWNKPVYTYFKRHVYVPMIGRGWSPWAASCTVFFVSAVLHEVLVGVPTHNIIGVAFLGMFLQLPLIALTAPMEKMKWGHTGRVMGNVIFWVSFTIFGQPFAALMYFYAWQAKYGSVSRQPILVAQA</sequence>
<proteinExistence type="inferred from homology"/>
<evidence type="ECO:0000256" key="12">
    <source>
        <dbReference type="PIRSR" id="PIRSR000439-1"/>
    </source>
</evidence>
<evidence type="ECO:0000256" key="4">
    <source>
        <dbReference type="ARBA" id="ARBA00022679"/>
    </source>
</evidence>
<comment type="subcellular location">
    <subcellularLocation>
        <location evidence="1 11">Endoplasmic reticulum membrane</location>
        <topology evidence="1 11">Multi-pass membrane protein</topology>
    </subcellularLocation>
</comment>
<evidence type="ECO:0000256" key="13">
    <source>
        <dbReference type="SAM" id="MobiDB-lite"/>
    </source>
</evidence>
<evidence type="ECO:0000313" key="15">
    <source>
        <dbReference type="EMBL" id="OAQ70050.1"/>
    </source>
</evidence>
<feature type="region of interest" description="Disordered" evidence="13">
    <location>
        <begin position="1"/>
        <end position="38"/>
    </location>
</feature>
<feature type="transmembrane region" description="Helical" evidence="14">
    <location>
        <begin position="408"/>
        <end position="425"/>
    </location>
</feature>
<keyword evidence="8 11" id="KW-0472">Membrane</keyword>
<keyword evidence="9 11" id="KW-0012">Acyltransferase</keyword>
<evidence type="ECO:0000256" key="8">
    <source>
        <dbReference type="ARBA" id="ARBA00023136"/>
    </source>
</evidence>
<organism evidence="15 16">
    <name type="scientific">Pochonia chlamydosporia 170</name>
    <dbReference type="NCBI Taxonomy" id="1380566"/>
    <lineage>
        <taxon>Eukaryota</taxon>
        <taxon>Fungi</taxon>
        <taxon>Dikarya</taxon>
        <taxon>Ascomycota</taxon>
        <taxon>Pezizomycotina</taxon>
        <taxon>Sordariomycetes</taxon>
        <taxon>Hypocreomycetidae</taxon>
        <taxon>Hypocreales</taxon>
        <taxon>Clavicipitaceae</taxon>
        <taxon>Pochonia</taxon>
    </lineage>
</organism>
<gene>
    <name evidence="15" type="ORF">VFPPC_02583</name>
</gene>
<dbReference type="InterPro" id="IPR014371">
    <property type="entry name" value="Oat_ACAT_DAG_ARE"/>
</dbReference>
<evidence type="ECO:0000256" key="5">
    <source>
        <dbReference type="ARBA" id="ARBA00022692"/>
    </source>
</evidence>
<keyword evidence="7 14" id="KW-1133">Transmembrane helix</keyword>
<dbReference type="KEGG" id="pchm:VFPPC_02583"/>
<evidence type="ECO:0000256" key="3">
    <source>
        <dbReference type="ARBA" id="ARBA00009010"/>
    </source>
</evidence>
<keyword evidence="16" id="KW-1185">Reference proteome</keyword>
<keyword evidence="6 11" id="KW-0256">Endoplasmic reticulum</keyword>
<dbReference type="Proteomes" id="UP000078397">
    <property type="component" value="Unassembled WGS sequence"/>
</dbReference>
<feature type="active site" evidence="12">
    <location>
        <position position="426"/>
    </location>
</feature>
<feature type="transmembrane region" description="Helical" evidence="14">
    <location>
        <begin position="121"/>
        <end position="142"/>
    </location>
</feature>
<feature type="transmembrane region" description="Helical" evidence="14">
    <location>
        <begin position="437"/>
        <end position="457"/>
    </location>
</feature>
<evidence type="ECO:0000256" key="11">
    <source>
        <dbReference type="PIRNR" id="PIRNR000439"/>
    </source>
</evidence>
<feature type="transmembrane region" description="Helical" evidence="14">
    <location>
        <begin position="178"/>
        <end position="202"/>
    </location>
</feature>
<dbReference type="EMBL" id="LSBJ02000002">
    <property type="protein sequence ID" value="OAQ70050.1"/>
    <property type="molecule type" value="Genomic_DNA"/>
</dbReference>
<dbReference type="Pfam" id="PF03062">
    <property type="entry name" value="MBOAT"/>
    <property type="match status" value="1"/>
</dbReference>
<name>A0A179FXY6_METCM</name>
<evidence type="ECO:0000256" key="10">
    <source>
        <dbReference type="ARBA" id="ARBA00023568"/>
    </source>
</evidence>
<comment type="similarity">
    <text evidence="3 11">Belongs to the membrane-bound acyltransferase family. Sterol o-acyltransferase subfamily.</text>
</comment>
<evidence type="ECO:0000256" key="6">
    <source>
        <dbReference type="ARBA" id="ARBA00022824"/>
    </source>
</evidence>
<dbReference type="GO" id="GO:0004144">
    <property type="term" value="F:diacylglycerol O-acyltransferase activity"/>
    <property type="evidence" value="ECO:0007669"/>
    <property type="project" value="TreeGrafter"/>
</dbReference>
<feature type="transmembrane region" description="Helical" evidence="14">
    <location>
        <begin position="342"/>
        <end position="361"/>
    </location>
</feature>
<dbReference type="GO" id="GO:0005789">
    <property type="term" value="C:endoplasmic reticulum membrane"/>
    <property type="evidence" value="ECO:0007669"/>
    <property type="project" value="UniProtKB-SubCell"/>
</dbReference>
<dbReference type="AlphaFoldDB" id="A0A179FXY6"/>
<comment type="pathway">
    <text evidence="2">Lipid metabolism.</text>
</comment>
<evidence type="ECO:0000256" key="7">
    <source>
        <dbReference type="ARBA" id="ARBA00022989"/>
    </source>
</evidence>
<dbReference type="PANTHER" id="PTHR10408:SF7">
    <property type="entry name" value="DIACYLGLYCEROL O-ACYLTRANSFERASE 1"/>
    <property type="match status" value="1"/>
</dbReference>
<evidence type="ECO:0000313" key="16">
    <source>
        <dbReference type="Proteomes" id="UP000078397"/>
    </source>
</evidence>
<dbReference type="InterPro" id="IPR004299">
    <property type="entry name" value="MBOAT_fam"/>
</dbReference>
<evidence type="ECO:0000256" key="9">
    <source>
        <dbReference type="ARBA" id="ARBA00023315"/>
    </source>
</evidence>
<dbReference type="STRING" id="1380566.A0A179FXY6"/>
<reference evidence="15 16" key="1">
    <citation type="journal article" date="2016" name="PLoS Pathog.">
        <title>Biosynthesis of antibiotic leucinostatins in bio-control fungus Purpureocillium lilacinum and their inhibition on phytophthora revealed by genome mining.</title>
        <authorList>
            <person name="Wang G."/>
            <person name="Liu Z."/>
            <person name="Lin R."/>
            <person name="Li E."/>
            <person name="Mao Z."/>
            <person name="Ling J."/>
            <person name="Yang Y."/>
            <person name="Yin W.B."/>
            <person name="Xie B."/>
        </authorList>
    </citation>
    <scope>NUCLEOTIDE SEQUENCE [LARGE SCALE GENOMIC DNA]</scope>
    <source>
        <strain evidence="15">170</strain>
    </source>
</reference>
<comment type="caution">
    <text evidence="15">The sequence shown here is derived from an EMBL/GenBank/DDBJ whole genome shotgun (WGS) entry which is preliminary data.</text>
</comment>
<evidence type="ECO:0000256" key="14">
    <source>
        <dbReference type="SAM" id="Phobius"/>
    </source>
</evidence>
<feature type="compositionally biased region" description="Low complexity" evidence="13">
    <location>
        <begin position="11"/>
        <end position="21"/>
    </location>
</feature>
<dbReference type="PANTHER" id="PTHR10408">
    <property type="entry name" value="STEROL O-ACYLTRANSFERASE"/>
    <property type="match status" value="1"/>
</dbReference>
<dbReference type="GO" id="GO:0019432">
    <property type="term" value="P:triglyceride biosynthetic process"/>
    <property type="evidence" value="ECO:0007669"/>
    <property type="project" value="TreeGrafter"/>
</dbReference>